<reference evidence="2 3" key="1">
    <citation type="submission" date="2017-03" db="EMBL/GenBank/DDBJ databases">
        <title>Complete genome sequence of Candidatus 'Thiodictyon syntrophicum' sp. nov. strain Cad16T, a photolithoautotroph purple sulfur bacterium isolated from an alpine meromictic lake.</title>
        <authorList>
            <person name="Luedin S.M."/>
            <person name="Pothier J.F."/>
            <person name="Danza F."/>
            <person name="Storelli N."/>
            <person name="Wittwer M."/>
            <person name="Tonolla M."/>
        </authorList>
    </citation>
    <scope>NUCLEOTIDE SEQUENCE [LARGE SCALE GENOMIC DNA]</scope>
    <source>
        <strain evidence="2 3">Cad16T</strain>
    </source>
</reference>
<proteinExistence type="predicted"/>
<sequence>MLEGSAEVTAYVLYGGRLYRDNFEVQAHGMVDMISDKLLADAPPAQIERFDGPIRLPPVDAPPDPQKGPA</sequence>
<evidence type="ECO:0000256" key="1">
    <source>
        <dbReference type="SAM" id="MobiDB-lite"/>
    </source>
</evidence>
<gene>
    <name evidence="2" type="ORF">THSYN_19035</name>
</gene>
<dbReference type="KEGG" id="tsy:THSYN_19035"/>
<keyword evidence="3" id="KW-1185">Reference proteome</keyword>
<accession>A0A2K8UB68</accession>
<evidence type="ECO:0000313" key="2">
    <source>
        <dbReference type="EMBL" id="AUB82826.1"/>
    </source>
</evidence>
<protein>
    <submittedName>
        <fullName evidence="2">Uncharacterized protein</fullName>
    </submittedName>
</protein>
<dbReference type="EMBL" id="CP020370">
    <property type="protein sequence ID" value="AUB82826.1"/>
    <property type="molecule type" value="Genomic_DNA"/>
</dbReference>
<name>A0A2K8UB68_9GAMM</name>
<evidence type="ECO:0000313" key="3">
    <source>
        <dbReference type="Proteomes" id="UP000232638"/>
    </source>
</evidence>
<organism evidence="2 3">
    <name type="scientific">Candidatus Thiodictyon syntrophicum</name>
    <dbReference type="NCBI Taxonomy" id="1166950"/>
    <lineage>
        <taxon>Bacteria</taxon>
        <taxon>Pseudomonadati</taxon>
        <taxon>Pseudomonadota</taxon>
        <taxon>Gammaproteobacteria</taxon>
        <taxon>Chromatiales</taxon>
        <taxon>Chromatiaceae</taxon>
        <taxon>Thiodictyon</taxon>
    </lineage>
</organism>
<dbReference type="Proteomes" id="UP000232638">
    <property type="component" value="Chromosome"/>
</dbReference>
<feature type="region of interest" description="Disordered" evidence="1">
    <location>
        <begin position="49"/>
        <end position="70"/>
    </location>
</feature>
<feature type="compositionally biased region" description="Pro residues" evidence="1">
    <location>
        <begin position="55"/>
        <end position="70"/>
    </location>
</feature>
<dbReference type="AlphaFoldDB" id="A0A2K8UB68"/>